<evidence type="ECO:0000313" key="5">
    <source>
        <dbReference type="Proteomes" id="UP001223420"/>
    </source>
</evidence>
<dbReference type="RefSeq" id="WP_230365344.1">
    <property type="nucleotide sequence ID" value="NZ_JAJALK010000002.1"/>
</dbReference>
<accession>A0AAJ1WV86</accession>
<comment type="similarity">
    <text evidence="1">Belongs to the short-chain dehydrogenases/reductases (SDR) family.</text>
</comment>
<dbReference type="Proteomes" id="UP001223420">
    <property type="component" value="Unassembled WGS sequence"/>
</dbReference>
<dbReference type="SUPFAM" id="SSF51735">
    <property type="entry name" value="NAD(P)-binding Rossmann-fold domains"/>
    <property type="match status" value="1"/>
</dbReference>
<dbReference type="EC" id="1.1.1.100" evidence="4"/>
<evidence type="ECO:0000259" key="3">
    <source>
        <dbReference type="SMART" id="SM00822"/>
    </source>
</evidence>
<organism evidence="4 5">
    <name type="scientific">Methylobacterium brachiatum</name>
    <dbReference type="NCBI Taxonomy" id="269660"/>
    <lineage>
        <taxon>Bacteria</taxon>
        <taxon>Pseudomonadati</taxon>
        <taxon>Pseudomonadota</taxon>
        <taxon>Alphaproteobacteria</taxon>
        <taxon>Hyphomicrobiales</taxon>
        <taxon>Methylobacteriaceae</taxon>
        <taxon>Methylobacterium</taxon>
    </lineage>
</organism>
<dbReference type="EMBL" id="JAUSWL010000005">
    <property type="protein sequence ID" value="MDQ0544409.1"/>
    <property type="molecule type" value="Genomic_DNA"/>
</dbReference>
<dbReference type="Gene3D" id="3.40.50.720">
    <property type="entry name" value="NAD(P)-binding Rossmann-like Domain"/>
    <property type="match status" value="1"/>
</dbReference>
<dbReference type="InterPro" id="IPR002347">
    <property type="entry name" value="SDR_fam"/>
</dbReference>
<dbReference type="AlphaFoldDB" id="A0AAJ1WV86"/>
<dbReference type="FunFam" id="3.40.50.720:FF:000084">
    <property type="entry name" value="Short-chain dehydrogenase reductase"/>
    <property type="match status" value="1"/>
</dbReference>
<dbReference type="PANTHER" id="PTHR43639">
    <property type="entry name" value="OXIDOREDUCTASE, SHORT-CHAIN DEHYDROGENASE/REDUCTASE FAMILY (AFU_ORTHOLOGUE AFUA_5G02870)"/>
    <property type="match status" value="1"/>
</dbReference>
<dbReference type="GO" id="GO:0004316">
    <property type="term" value="F:3-oxoacyl-[acyl-carrier-protein] reductase (NADPH) activity"/>
    <property type="evidence" value="ECO:0007669"/>
    <property type="project" value="UniProtKB-EC"/>
</dbReference>
<proteinExistence type="inferred from homology"/>
<dbReference type="SMART" id="SM00822">
    <property type="entry name" value="PKS_KR"/>
    <property type="match status" value="1"/>
</dbReference>
<protein>
    <submittedName>
        <fullName evidence="4">3-oxoacyl-[acyl-carrier protein] reductase</fullName>
        <ecNumber evidence="4">1.1.1.100</ecNumber>
    </submittedName>
</protein>
<gene>
    <name evidence="4" type="ORF">QO001_003343</name>
</gene>
<dbReference type="PANTHER" id="PTHR43639:SF1">
    <property type="entry name" value="SHORT-CHAIN DEHYDROGENASE_REDUCTASE FAMILY PROTEIN"/>
    <property type="match status" value="1"/>
</dbReference>
<evidence type="ECO:0000313" key="4">
    <source>
        <dbReference type="EMBL" id="MDQ0544409.1"/>
    </source>
</evidence>
<dbReference type="InterPro" id="IPR057326">
    <property type="entry name" value="KR_dom"/>
</dbReference>
<sequence>MGQDSRPLAGKVALVTGGSRGIGAAIVRRLARDGADVAFSYAASRGRADGIAGELAALGRRALAIQADQADIAAVAGLVRQVHAAFGRLDILVNSAGVFVTGLVDDPNADRAAFDRQLAINVTGVATAVRAAAPLMTAGGRIVSIGTTGADHVPFAGAADYIATKAAVAAYTRGWARDLGPRNITVNLVQPGAINTEMNPEDGPFAETLKGLAALGRYGQPEDIAAAVAFLAGPDAGYVTGATLNVDGGQSA</sequence>
<feature type="domain" description="Ketoreductase" evidence="3">
    <location>
        <begin position="11"/>
        <end position="197"/>
    </location>
</feature>
<dbReference type="PRINTS" id="PR00081">
    <property type="entry name" value="GDHRDH"/>
</dbReference>
<dbReference type="InterPro" id="IPR036291">
    <property type="entry name" value="NAD(P)-bd_dom_sf"/>
</dbReference>
<reference evidence="4" key="1">
    <citation type="submission" date="2023-07" db="EMBL/GenBank/DDBJ databases">
        <title>Genomic Encyclopedia of Type Strains, Phase IV (KMG-IV): sequencing the most valuable type-strain genomes for metagenomic binning, comparative biology and taxonomic classification.</title>
        <authorList>
            <person name="Goeker M."/>
        </authorList>
    </citation>
    <scope>NUCLEOTIDE SEQUENCE</scope>
    <source>
        <strain evidence="4">DSM 19569</strain>
    </source>
</reference>
<dbReference type="PRINTS" id="PR00080">
    <property type="entry name" value="SDRFAMILY"/>
</dbReference>
<evidence type="ECO:0000256" key="2">
    <source>
        <dbReference type="ARBA" id="ARBA00023002"/>
    </source>
</evidence>
<comment type="caution">
    <text evidence="4">The sequence shown here is derived from an EMBL/GenBank/DDBJ whole genome shotgun (WGS) entry which is preliminary data.</text>
</comment>
<keyword evidence="2 4" id="KW-0560">Oxidoreductase</keyword>
<dbReference type="Pfam" id="PF13561">
    <property type="entry name" value="adh_short_C2"/>
    <property type="match status" value="1"/>
</dbReference>
<name>A0AAJ1WV86_9HYPH</name>
<evidence type="ECO:0000256" key="1">
    <source>
        <dbReference type="ARBA" id="ARBA00006484"/>
    </source>
</evidence>